<sequence length="121" mass="13842">ATPIEALEREWQEHDIAHYTVLICGQEMGTKTEHIASIAREYKENHVLMIGDAPGDRRAARANDALFYPIIPGEEENSWEHFADESMERFFSGSYDGRYAADLSERFERALPDSPPWEVNA</sequence>
<organism evidence="1">
    <name type="scientific">marine sediment metagenome</name>
    <dbReference type="NCBI Taxonomy" id="412755"/>
    <lineage>
        <taxon>unclassified sequences</taxon>
        <taxon>metagenomes</taxon>
        <taxon>ecological metagenomes</taxon>
    </lineage>
</organism>
<protein>
    <recommendedName>
        <fullName evidence="2">HAD family hydrolase</fullName>
    </recommendedName>
</protein>
<gene>
    <name evidence="1" type="ORF">S01H1_74666</name>
</gene>
<dbReference type="AlphaFoldDB" id="X0X634"/>
<dbReference type="InterPro" id="IPR036412">
    <property type="entry name" value="HAD-like_sf"/>
</dbReference>
<comment type="caution">
    <text evidence="1">The sequence shown here is derived from an EMBL/GenBank/DDBJ whole genome shotgun (WGS) entry which is preliminary data.</text>
</comment>
<dbReference type="EMBL" id="BARS01049966">
    <property type="protein sequence ID" value="GAG38694.1"/>
    <property type="molecule type" value="Genomic_DNA"/>
</dbReference>
<accession>X0X634</accession>
<reference evidence="1" key="1">
    <citation type="journal article" date="2014" name="Front. Microbiol.">
        <title>High frequency of phylogenetically diverse reductive dehalogenase-homologous genes in deep subseafloor sedimentary metagenomes.</title>
        <authorList>
            <person name="Kawai M."/>
            <person name="Futagami T."/>
            <person name="Toyoda A."/>
            <person name="Takaki Y."/>
            <person name="Nishi S."/>
            <person name="Hori S."/>
            <person name="Arai W."/>
            <person name="Tsubouchi T."/>
            <person name="Morono Y."/>
            <person name="Uchiyama I."/>
            <person name="Ito T."/>
            <person name="Fujiyama A."/>
            <person name="Inagaki F."/>
            <person name="Takami H."/>
        </authorList>
    </citation>
    <scope>NUCLEOTIDE SEQUENCE</scope>
    <source>
        <strain evidence="1">Expedition CK06-06</strain>
    </source>
</reference>
<evidence type="ECO:0008006" key="2">
    <source>
        <dbReference type="Google" id="ProtNLM"/>
    </source>
</evidence>
<feature type="non-terminal residue" evidence="1">
    <location>
        <position position="1"/>
    </location>
</feature>
<proteinExistence type="predicted"/>
<dbReference type="SUPFAM" id="SSF56784">
    <property type="entry name" value="HAD-like"/>
    <property type="match status" value="1"/>
</dbReference>
<evidence type="ECO:0000313" key="1">
    <source>
        <dbReference type="EMBL" id="GAG38694.1"/>
    </source>
</evidence>
<name>X0X634_9ZZZZ</name>